<sequence>MIKVSVLYPYEEGEVFDYKYWNTAHLSLVQELLGPMGLVKGEMEKGVSGTDPNSPPPFVAVAHLFFNSTEEVHEAFAIHARIIIADIPNYTNIKPVFQISKILD</sequence>
<evidence type="ECO:0000313" key="2">
    <source>
        <dbReference type="EMBL" id="SVB83011.1"/>
    </source>
</evidence>
<reference evidence="2" key="1">
    <citation type="submission" date="2018-05" db="EMBL/GenBank/DDBJ databases">
        <authorList>
            <person name="Lanie J.A."/>
            <person name="Ng W.-L."/>
            <person name="Kazmierczak K.M."/>
            <person name="Andrzejewski T.M."/>
            <person name="Davidsen T.M."/>
            <person name="Wayne K.J."/>
            <person name="Tettelin H."/>
            <person name="Glass J.I."/>
            <person name="Rusch D."/>
            <person name="Podicherti R."/>
            <person name="Tsui H.-C.T."/>
            <person name="Winkler M.E."/>
        </authorList>
    </citation>
    <scope>NUCLEOTIDE SEQUENCE</scope>
</reference>
<dbReference type="PANTHER" id="PTHR40260">
    <property type="entry name" value="BLR8190 PROTEIN"/>
    <property type="match status" value="1"/>
</dbReference>
<dbReference type="Gene3D" id="3.30.70.100">
    <property type="match status" value="1"/>
</dbReference>
<dbReference type="Pfam" id="PF07110">
    <property type="entry name" value="EthD"/>
    <property type="match status" value="1"/>
</dbReference>
<dbReference type="NCBIfam" id="TIGR02118">
    <property type="entry name" value="EthD family reductase"/>
    <property type="match status" value="1"/>
</dbReference>
<dbReference type="InterPro" id="IPR009799">
    <property type="entry name" value="EthD_dom"/>
</dbReference>
<dbReference type="EMBL" id="UINC01059514">
    <property type="protein sequence ID" value="SVB83011.1"/>
    <property type="molecule type" value="Genomic_DNA"/>
</dbReference>
<organism evidence="2">
    <name type="scientific">marine metagenome</name>
    <dbReference type="NCBI Taxonomy" id="408172"/>
    <lineage>
        <taxon>unclassified sequences</taxon>
        <taxon>metagenomes</taxon>
        <taxon>ecological metagenomes</taxon>
    </lineage>
</organism>
<dbReference type="InterPro" id="IPR011008">
    <property type="entry name" value="Dimeric_a/b-barrel"/>
</dbReference>
<proteinExistence type="predicted"/>
<evidence type="ECO:0000259" key="1">
    <source>
        <dbReference type="Pfam" id="PF07110"/>
    </source>
</evidence>
<protein>
    <recommendedName>
        <fullName evidence="1">EthD domain-containing protein</fullName>
    </recommendedName>
</protein>
<name>A0A382H994_9ZZZZ</name>
<feature type="domain" description="EthD" evidence="1">
    <location>
        <begin position="18"/>
        <end position="91"/>
    </location>
</feature>
<dbReference type="AlphaFoldDB" id="A0A382H994"/>
<dbReference type="SUPFAM" id="SSF54909">
    <property type="entry name" value="Dimeric alpha+beta barrel"/>
    <property type="match status" value="1"/>
</dbReference>
<dbReference type="PANTHER" id="PTHR40260:SF2">
    <property type="entry name" value="BLR8190 PROTEIN"/>
    <property type="match status" value="1"/>
</dbReference>
<gene>
    <name evidence="2" type="ORF">METZ01_LOCUS235865</name>
</gene>
<dbReference type="GO" id="GO:0016491">
    <property type="term" value="F:oxidoreductase activity"/>
    <property type="evidence" value="ECO:0007669"/>
    <property type="project" value="InterPro"/>
</dbReference>
<accession>A0A382H994</accession>